<proteinExistence type="predicted"/>
<organism evidence="1 2">
    <name type="scientific">Rhodococcoides kroppenstedtii</name>
    <dbReference type="NCBI Taxonomy" id="293050"/>
    <lineage>
        <taxon>Bacteria</taxon>
        <taxon>Bacillati</taxon>
        <taxon>Actinomycetota</taxon>
        <taxon>Actinomycetes</taxon>
        <taxon>Mycobacteriales</taxon>
        <taxon>Nocardiaceae</taxon>
        <taxon>Rhodococcoides</taxon>
    </lineage>
</organism>
<gene>
    <name evidence="1" type="ORF">HQ605_03840</name>
</gene>
<dbReference type="RefSeq" id="WP_068099747.1">
    <property type="nucleotide sequence ID" value="NZ_JABUKE010000010.1"/>
</dbReference>
<protein>
    <submittedName>
        <fullName evidence="1">Uncharacterized protein</fullName>
    </submittedName>
</protein>
<sequence>MTDYVYGDVDGALVFVPKARAEQLSILRSDFATWGDAKRNLSPDTWAGVVEQFDAGKADVPADDEPYDLDAVPGHADGDWPAWPARDMLREVPAAVREKFGRVEDSVHNGTYLHLDVADEQQILEALRPYGWTCTRDDAMVNRASGY</sequence>
<dbReference type="Proteomes" id="UP001520140">
    <property type="component" value="Unassembled WGS sequence"/>
</dbReference>
<dbReference type="EMBL" id="JABUKG010000003">
    <property type="protein sequence ID" value="MBY6319949.1"/>
    <property type="molecule type" value="Genomic_DNA"/>
</dbReference>
<comment type="caution">
    <text evidence="1">The sequence shown here is derived from an EMBL/GenBank/DDBJ whole genome shotgun (WGS) entry which is preliminary data.</text>
</comment>
<evidence type="ECO:0000313" key="2">
    <source>
        <dbReference type="Proteomes" id="UP001520140"/>
    </source>
</evidence>
<accession>A0ABS7NPM1</accession>
<evidence type="ECO:0000313" key="1">
    <source>
        <dbReference type="EMBL" id="MBY6319949.1"/>
    </source>
</evidence>
<name>A0ABS7NPM1_9NOCA</name>
<keyword evidence="2" id="KW-1185">Reference proteome</keyword>
<reference evidence="1 2" key="1">
    <citation type="submission" date="2020-06" db="EMBL/GenBank/DDBJ databases">
        <title>Taxonomy, biology and ecology of Rhodococcus bacteria occurring in California pistachio and other woody hosts as revealed by genome sequence analyses.</title>
        <authorList>
            <person name="Gai Y."/>
            <person name="Riely B."/>
        </authorList>
    </citation>
    <scope>NUCLEOTIDE SEQUENCE [LARGE SCALE GENOMIC DNA]</scope>
    <source>
        <strain evidence="1 2">BP-284</strain>
    </source>
</reference>